<protein>
    <recommendedName>
        <fullName evidence="4">Type 1 fimbrial protein</fullName>
    </recommendedName>
</protein>
<evidence type="ECO:0008006" key="4">
    <source>
        <dbReference type="Google" id="ProtNLM"/>
    </source>
</evidence>
<evidence type="ECO:0000256" key="1">
    <source>
        <dbReference type="SAM" id="SignalP"/>
    </source>
</evidence>
<feature type="signal peptide" evidence="1">
    <location>
        <begin position="1"/>
        <end position="22"/>
    </location>
</feature>
<reference evidence="3" key="1">
    <citation type="submission" date="2016-10" db="EMBL/GenBank/DDBJ databases">
        <authorList>
            <person name="Varghese N."/>
            <person name="Submissions S."/>
        </authorList>
    </citation>
    <scope>NUCLEOTIDE SEQUENCE [LARGE SCALE GENOMIC DNA]</scope>
    <source>
        <strain evidence="3">BS3660</strain>
    </source>
</reference>
<dbReference type="EMBL" id="FNTC01000002">
    <property type="protein sequence ID" value="SEC54871.1"/>
    <property type="molecule type" value="Genomic_DNA"/>
</dbReference>
<dbReference type="RefSeq" id="WP_090456264.1">
    <property type="nucleotide sequence ID" value="NZ_FNTC01000002.1"/>
</dbReference>
<sequence>MNGKRIAAGLSLLFALSGACLAAPGTIRFQGSIVEPGCQSRVGTHGTFELYQCPAQSRRMGIEADAIAPTASVSAVGQSSVNVKLLADSSREGRYFDQQYVLVDDAGSPVRSGSYLITLSIP</sequence>
<gene>
    <name evidence="2" type="ORF">SAMN04490187_4787</name>
</gene>
<evidence type="ECO:0000313" key="3">
    <source>
        <dbReference type="Proteomes" id="UP000198542"/>
    </source>
</evidence>
<accession>A0A231FYS1</accession>
<keyword evidence="3" id="KW-1185">Reference proteome</keyword>
<name>A0A231FYS1_PSEJE</name>
<proteinExistence type="predicted"/>
<feature type="chain" id="PRO_5030039908" description="Type 1 fimbrial protein" evidence="1">
    <location>
        <begin position="23"/>
        <end position="122"/>
    </location>
</feature>
<dbReference type="AlphaFoldDB" id="A0A231FYS1"/>
<dbReference type="Proteomes" id="UP000198542">
    <property type="component" value="Unassembled WGS sequence"/>
</dbReference>
<organism evidence="2 3">
    <name type="scientific">Pseudomonas jessenii</name>
    <dbReference type="NCBI Taxonomy" id="77298"/>
    <lineage>
        <taxon>Bacteria</taxon>
        <taxon>Pseudomonadati</taxon>
        <taxon>Pseudomonadota</taxon>
        <taxon>Gammaproteobacteria</taxon>
        <taxon>Pseudomonadales</taxon>
        <taxon>Pseudomonadaceae</taxon>
        <taxon>Pseudomonas</taxon>
    </lineage>
</organism>
<dbReference type="PROSITE" id="PS51257">
    <property type="entry name" value="PROKAR_LIPOPROTEIN"/>
    <property type="match status" value="1"/>
</dbReference>
<evidence type="ECO:0000313" key="2">
    <source>
        <dbReference type="EMBL" id="SEC54871.1"/>
    </source>
</evidence>
<keyword evidence="1" id="KW-0732">Signal</keyword>